<feature type="binding site" evidence="12">
    <location>
        <position position="588"/>
    </location>
    <ligand>
        <name>ATP</name>
        <dbReference type="ChEBI" id="CHEBI:30616"/>
    </ligand>
</feature>
<keyword evidence="2" id="KW-0723">Serine/threonine-protein kinase</keyword>
<keyword evidence="3" id="KW-0808">Transferase</keyword>
<dbReference type="PROSITE" id="PS00108">
    <property type="entry name" value="PROTEIN_KINASE_ST"/>
    <property type="match status" value="1"/>
</dbReference>
<dbReference type="GO" id="GO:0009506">
    <property type="term" value="C:plasmodesma"/>
    <property type="evidence" value="ECO:0007669"/>
    <property type="project" value="TreeGrafter"/>
</dbReference>
<feature type="domain" description="Protein kinase" evidence="14">
    <location>
        <begin position="981"/>
        <end position="1257"/>
    </location>
</feature>
<name>A0A2R6RKI5_ACTCC</name>
<feature type="domain" description="Protein kinase" evidence="14">
    <location>
        <begin position="559"/>
        <end position="842"/>
    </location>
</feature>
<evidence type="ECO:0000256" key="2">
    <source>
        <dbReference type="ARBA" id="ARBA00022527"/>
    </source>
</evidence>
<evidence type="ECO:0000256" key="7">
    <source>
        <dbReference type="ARBA" id="ARBA00022777"/>
    </source>
</evidence>
<dbReference type="GO" id="GO:0005886">
    <property type="term" value="C:plasma membrane"/>
    <property type="evidence" value="ECO:0007669"/>
    <property type="project" value="TreeGrafter"/>
</dbReference>
<dbReference type="FunFam" id="3.30.200.20:FF:000039">
    <property type="entry name" value="receptor-like protein kinase FERONIA"/>
    <property type="match status" value="2"/>
</dbReference>
<reference evidence="15 16" key="1">
    <citation type="submission" date="2017-07" db="EMBL/GenBank/DDBJ databases">
        <title>An improved, manually edited Actinidia chinensis var. chinensis (kiwifruit) genome highlights the challenges associated with draft genomes and gene prediction in plants.</title>
        <authorList>
            <person name="Pilkington S."/>
            <person name="Crowhurst R."/>
            <person name="Hilario E."/>
            <person name="Nardozza S."/>
            <person name="Fraser L."/>
            <person name="Peng Y."/>
            <person name="Gunaseelan K."/>
            <person name="Simpson R."/>
            <person name="Tahir J."/>
            <person name="Deroles S."/>
            <person name="Templeton K."/>
            <person name="Luo Z."/>
            <person name="Davy M."/>
            <person name="Cheng C."/>
            <person name="Mcneilage M."/>
            <person name="Scaglione D."/>
            <person name="Liu Y."/>
            <person name="Zhang Q."/>
            <person name="Datson P."/>
            <person name="De Silva N."/>
            <person name="Gardiner S."/>
            <person name="Bassett H."/>
            <person name="Chagne D."/>
            <person name="Mccallum J."/>
            <person name="Dzierzon H."/>
            <person name="Deng C."/>
            <person name="Wang Y.-Y."/>
            <person name="Barron N."/>
            <person name="Manako K."/>
            <person name="Bowen J."/>
            <person name="Foster T."/>
            <person name="Erridge Z."/>
            <person name="Tiffin H."/>
            <person name="Waite C."/>
            <person name="Davies K."/>
            <person name="Grierson E."/>
            <person name="Laing W."/>
            <person name="Kirk R."/>
            <person name="Chen X."/>
            <person name="Wood M."/>
            <person name="Montefiori M."/>
            <person name="Brummell D."/>
            <person name="Schwinn K."/>
            <person name="Catanach A."/>
            <person name="Fullerton C."/>
            <person name="Li D."/>
            <person name="Meiyalaghan S."/>
            <person name="Nieuwenhuizen N."/>
            <person name="Read N."/>
            <person name="Prakash R."/>
            <person name="Hunter D."/>
            <person name="Zhang H."/>
            <person name="Mckenzie M."/>
            <person name="Knabel M."/>
            <person name="Harris A."/>
            <person name="Allan A."/>
            <person name="Chen A."/>
            <person name="Janssen B."/>
            <person name="Plunkett B."/>
            <person name="Dwamena C."/>
            <person name="Voogd C."/>
            <person name="Leif D."/>
            <person name="Lafferty D."/>
            <person name="Souleyre E."/>
            <person name="Varkonyi-Gasic E."/>
            <person name="Gambi F."/>
            <person name="Hanley J."/>
            <person name="Yao J.-L."/>
            <person name="Cheung J."/>
            <person name="David K."/>
            <person name="Warren B."/>
            <person name="Marsh K."/>
            <person name="Snowden K."/>
            <person name="Lin-Wang K."/>
            <person name="Brian L."/>
            <person name="Martinez-Sanchez M."/>
            <person name="Wang M."/>
            <person name="Ileperuma N."/>
            <person name="Macnee N."/>
            <person name="Campin R."/>
            <person name="Mcatee P."/>
            <person name="Drummond R."/>
            <person name="Espley R."/>
            <person name="Ireland H."/>
            <person name="Wu R."/>
            <person name="Atkinson R."/>
            <person name="Karunairetnam S."/>
            <person name="Bulley S."/>
            <person name="Chunkath S."/>
            <person name="Hanley Z."/>
            <person name="Storey R."/>
            <person name="Thrimawithana A."/>
            <person name="Thomson S."/>
            <person name="David C."/>
            <person name="Testolin R."/>
        </authorList>
    </citation>
    <scope>NUCLEOTIDE SEQUENCE [LARGE SCALE GENOMIC DNA]</scope>
    <source>
        <strain evidence="16">cv. Red5</strain>
        <tissue evidence="15">Young leaf</tissue>
    </source>
</reference>
<reference evidence="16" key="2">
    <citation type="journal article" date="2018" name="BMC Genomics">
        <title>A manually annotated Actinidia chinensis var. chinensis (kiwifruit) genome highlights the challenges associated with draft genomes and gene prediction in plants.</title>
        <authorList>
            <person name="Pilkington S.M."/>
            <person name="Crowhurst R."/>
            <person name="Hilario E."/>
            <person name="Nardozza S."/>
            <person name="Fraser L."/>
            <person name="Peng Y."/>
            <person name="Gunaseelan K."/>
            <person name="Simpson R."/>
            <person name="Tahir J."/>
            <person name="Deroles S.C."/>
            <person name="Templeton K."/>
            <person name="Luo Z."/>
            <person name="Davy M."/>
            <person name="Cheng C."/>
            <person name="McNeilage M."/>
            <person name="Scaglione D."/>
            <person name="Liu Y."/>
            <person name="Zhang Q."/>
            <person name="Datson P."/>
            <person name="De Silva N."/>
            <person name="Gardiner S.E."/>
            <person name="Bassett H."/>
            <person name="Chagne D."/>
            <person name="McCallum J."/>
            <person name="Dzierzon H."/>
            <person name="Deng C."/>
            <person name="Wang Y.Y."/>
            <person name="Barron L."/>
            <person name="Manako K."/>
            <person name="Bowen J."/>
            <person name="Foster T.M."/>
            <person name="Erridge Z.A."/>
            <person name="Tiffin H."/>
            <person name="Waite C.N."/>
            <person name="Davies K.M."/>
            <person name="Grierson E.P."/>
            <person name="Laing W.A."/>
            <person name="Kirk R."/>
            <person name="Chen X."/>
            <person name="Wood M."/>
            <person name="Montefiori M."/>
            <person name="Brummell D.A."/>
            <person name="Schwinn K.E."/>
            <person name="Catanach A."/>
            <person name="Fullerton C."/>
            <person name="Li D."/>
            <person name="Meiyalaghan S."/>
            <person name="Nieuwenhuizen N."/>
            <person name="Read N."/>
            <person name="Prakash R."/>
            <person name="Hunter D."/>
            <person name="Zhang H."/>
            <person name="McKenzie M."/>
            <person name="Knabel M."/>
            <person name="Harris A."/>
            <person name="Allan A.C."/>
            <person name="Gleave A."/>
            <person name="Chen A."/>
            <person name="Janssen B.J."/>
            <person name="Plunkett B."/>
            <person name="Ampomah-Dwamena C."/>
            <person name="Voogd C."/>
            <person name="Leif D."/>
            <person name="Lafferty D."/>
            <person name="Souleyre E.J.F."/>
            <person name="Varkonyi-Gasic E."/>
            <person name="Gambi F."/>
            <person name="Hanley J."/>
            <person name="Yao J.L."/>
            <person name="Cheung J."/>
            <person name="David K.M."/>
            <person name="Warren B."/>
            <person name="Marsh K."/>
            <person name="Snowden K.C."/>
            <person name="Lin-Wang K."/>
            <person name="Brian L."/>
            <person name="Martinez-Sanchez M."/>
            <person name="Wang M."/>
            <person name="Ileperuma N."/>
            <person name="Macnee N."/>
            <person name="Campin R."/>
            <person name="McAtee P."/>
            <person name="Drummond R.S.M."/>
            <person name="Espley R.V."/>
            <person name="Ireland H.S."/>
            <person name="Wu R."/>
            <person name="Atkinson R.G."/>
            <person name="Karunairetnam S."/>
            <person name="Bulley S."/>
            <person name="Chunkath S."/>
            <person name="Hanley Z."/>
            <person name="Storey R."/>
            <person name="Thrimawithana A.H."/>
            <person name="Thomson S."/>
            <person name="David C."/>
            <person name="Testolin R."/>
            <person name="Huang H."/>
            <person name="Hellens R.P."/>
            <person name="Schaffer R.J."/>
        </authorList>
    </citation>
    <scope>NUCLEOTIDE SEQUENCE [LARGE SCALE GENOMIC DNA]</scope>
    <source>
        <strain evidence="16">cv. Red5</strain>
    </source>
</reference>
<proteinExistence type="predicted"/>
<dbReference type="PROSITE" id="PS00107">
    <property type="entry name" value="PROTEIN_KINASE_ATP"/>
    <property type="match status" value="2"/>
</dbReference>
<dbReference type="STRING" id="1590841.A0A2R6RKI5"/>
<dbReference type="CDD" id="cd14066">
    <property type="entry name" value="STKc_IRAK"/>
    <property type="match status" value="2"/>
</dbReference>
<dbReference type="Proteomes" id="UP000241394">
    <property type="component" value="Chromosome LG5"/>
</dbReference>
<dbReference type="PANTHER" id="PTHR27003:SF467">
    <property type="entry name" value="PROTEIN KINASE DOMAIN-CONTAINING PROTEIN"/>
    <property type="match status" value="1"/>
</dbReference>
<dbReference type="SUPFAM" id="SSF56112">
    <property type="entry name" value="Protein kinase-like (PK-like)"/>
    <property type="match status" value="2"/>
</dbReference>
<dbReference type="SMART" id="SM00220">
    <property type="entry name" value="S_TKc"/>
    <property type="match status" value="2"/>
</dbReference>
<evidence type="ECO:0000256" key="11">
    <source>
        <dbReference type="ARBA" id="ARBA00023180"/>
    </source>
</evidence>
<feature type="binding site" evidence="12">
    <location>
        <position position="1009"/>
    </location>
    <ligand>
        <name>ATP</name>
        <dbReference type="ChEBI" id="CHEBI:30616"/>
    </ligand>
</feature>
<evidence type="ECO:0000256" key="1">
    <source>
        <dbReference type="ARBA" id="ARBA00004479"/>
    </source>
</evidence>
<dbReference type="InterPro" id="IPR008271">
    <property type="entry name" value="Ser/Thr_kinase_AS"/>
</dbReference>
<evidence type="ECO:0000313" key="16">
    <source>
        <dbReference type="Proteomes" id="UP000241394"/>
    </source>
</evidence>
<comment type="caution">
    <text evidence="15">The sequence shown here is derived from an EMBL/GenBank/DDBJ whole genome shotgun (WGS) entry which is preliminary data.</text>
</comment>
<dbReference type="GO" id="GO:0004714">
    <property type="term" value="F:transmembrane receptor protein tyrosine kinase activity"/>
    <property type="evidence" value="ECO:0007669"/>
    <property type="project" value="InterPro"/>
</dbReference>
<keyword evidence="7 15" id="KW-0418">Kinase</keyword>
<evidence type="ECO:0000313" key="15">
    <source>
        <dbReference type="EMBL" id="PSS30522.1"/>
    </source>
</evidence>
<dbReference type="Gramene" id="PSS30522">
    <property type="protein sequence ID" value="PSS30522"/>
    <property type="gene ID" value="CEY00_Acc05808"/>
</dbReference>
<dbReference type="InterPro" id="IPR045272">
    <property type="entry name" value="ANXUR1/2-like"/>
</dbReference>
<keyword evidence="10" id="KW-0472">Membrane</keyword>
<keyword evidence="6 12" id="KW-0547">Nucleotide-binding</keyword>
<keyword evidence="11" id="KW-0325">Glycoprotein</keyword>
<dbReference type="GO" id="GO:0005524">
    <property type="term" value="F:ATP binding"/>
    <property type="evidence" value="ECO:0007669"/>
    <property type="project" value="UniProtKB-UniRule"/>
</dbReference>
<protein>
    <submittedName>
        <fullName evidence="15">Receptor-like protein kinase</fullName>
    </submittedName>
</protein>
<keyword evidence="8 12" id="KW-0067">ATP-binding</keyword>
<dbReference type="Gene3D" id="2.60.120.430">
    <property type="entry name" value="Galactose-binding lectin"/>
    <property type="match status" value="2"/>
</dbReference>
<dbReference type="FunFam" id="2.60.120.430:FF:000003">
    <property type="entry name" value="FERONIA receptor-like kinase"/>
    <property type="match status" value="1"/>
</dbReference>
<evidence type="ECO:0000256" key="8">
    <source>
        <dbReference type="ARBA" id="ARBA00022840"/>
    </source>
</evidence>
<evidence type="ECO:0000256" key="4">
    <source>
        <dbReference type="ARBA" id="ARBA00022692"/>
    </source>
</evidence>
<dbReference type="Gene3D" id="1.10.510.10">
    <property type="entry name" value="Transferase(Phosphotransferase) domain 1"/>
    <property type="match status" value="2"/>
</dbReference>
<dbReference type="GO" id="GO:0004674">
    <property type="term" value="F:protein serine/threonine kinase activity"/>
    <property type="evidence" value="ECO:0007669"/>
    <property type="project" value="UniProtKB-KW"/>
</dbReference>
<keyword evidence="9" id="KW-1133">Transmembrane helix</keyword>
<dbReference type="EMBL" id="NKQK01000005">
    <property type="protein sequence ID" value="PSS30522.1"/>
    <property type="molecule type" value="Genomic_DNA"/>
</dbReference>
<sequence>MGVSLISVFSFFLKDNASAISCIYCDYSPSLPLSNYCIKEKLPVFQVDLTKNMSLCPLPIIISLYFFLHHLIIPVTGALYYPLDNIAVNCGFSGNSTAADGRKWIGDRGSKYITSHGSKRKLISSIAVDRLLSPDPVPYKTARISRSQFTYTFQVSPGIKFIRLHFYPTSYQGFKRSKAFFTVKAGPYTLLSNFSAALTSDALGLPSFAKEFCVNVEENQQLIISFTPSQSSSSDEVYAFVNGIEVISMPTGLYHTPEGEEGAHVVGKKHQFSIDKNIALENAYRLNVGGSSILSLQDTGMFREWSGDSNYLLESSVLPATTTSRIKYTNIPAYTAPQKVYQTSWSIFPDKQANKTFNFTWKLPVDLGFRYMLRFHFCELEYEIKEHGNTGFSIFVNDEVAEAKADITEWSGHNGVAVYRDYVVMMEGDRMEGKRDLLIALYPHKIDNYDWNEQIDAILKGLEVFKLSNPDKNLAGMNPVPLVRASTFGKPNPRKLVSASGGNAIATGVVFLLTMVNIIVYKLRLLSEKVGGKDLSSLPSEGLGRRFSLAEILSVTNNFDDELVVGRGGFGKVYKALMDGGQTSVAIKRLDLKSRQGANEFWTEIDMLSNLRHTHLVSLIGYCDERSEMILVYEYMEYGTLADHLYKINNDGNVTSLCHLSWEQRVNVCIGAARGLDYLHTGTRHGIIHRDVKSTNILLDKEWVSKISDFGLCKTGSASHSRTHVSTDVKGTFGYFDPEYFLTRRLTKKSDVYAFGVVMLEVLCGRPAVVSGIDEDQRSLVLWAQQCMKEKTLDQIIHPILRDQITPKRLMMFAEVAIKCLNSRPNGRPTMADVVVSLECALASDDAPDDQRRVSSSEEEEEEEDIIFAGAVDEQIDENIQEYDALPVAITSTSTSPPVQYNENSHRQKRSKGMIRKVIQRSIAFLAKGMDTRKKKRDYDSNSEQSLLDSFSNSGRMQWDNVPHQYRRFSMTEIREATNDFHEDLKIGGGGFGKVYRGWIDHGTQVAIKCLQGSWSEQSRVFLFEIQARSQLRHVHIVSLIGYCNDVGEPVLVYNYMVNRSLHNHLYPMDSEHHDPLPWEKRLEICIGAARGLRYLHSETTHTIIHRDIRPTKILLDENWVAKVTDFELAKVLPSEYTGITTRVCGTLGYVDPEYIYSARLTKKSDVYSFGMVLLEVLCARKPYDYSLDDDQKPLVRRFRTCVRRRTIDQVIDPYLVGRIAPDCLREFVKIAWKCVLERGAERPSMDEVVGNLQIALQLQQNWHYDIEFDSESHNDREEQDWFRFAAARAYNNMLPYDSAFDIPNTGSSEFYNSNFDSDTD</sequence>
<dbReference type="InterPro" id="IPR000719">
    <property type="entry name" value="Prot_kinase_dom"/>
</dbReference>
<keyword evidence="4" id="KW-0812">Transmembrane</keyword>
<dbReference type="InterPro" id="IPR011009">
    <property type="entry name" value="Kinase-like_dom_sf"/>
</dbReference>
<accession>A0A2R6RKI5</accession>
<feature type="compositionally biased region" description="Polar residues" evidence="13">
    <location>
        <begin position="894"/>
        <end position="903"/>
    </location>
</feature>
<evidence type="ECO:0000259" key="14">
    <source>
        <dbReference type="PROSITE" id="PS50011"/>
    </source>
</evidence>
<evidence type="ECO:0000256" key="5">
    <source>
        <dbReference type="ARBA" id="ARBA00022729"/>
    </source>
</evidence>
<dbReference type="Pfam" id="PF07714">
    <property type="entry name" value="PK_Tyr_Ser-Thr"/>
    <property type="match status" value="2"/>
</dbReference>
<dbReference type="InterPro" id="IPR024788">
    <property type="entry name" value="Malectin-like_Carb-bd_dom"/>
</dbReference>
<organism evidence="15 16">
    <name type="scientific">Actinidia chinensis var. chinensis</name>
    <name type="common">Chinese soft-hair kiwi</name>
    <dbReference type="NCBI Taxonomy" id="1590841"/>
    <lineage>
        <taxon>Eukaryota</taxon>
        <taxon>Viridiplantae</taxon>
        <taxon>Streptophyta</taxon>
        <taxon>Embryophyta</taxon>
        <taxon>Tracheophyta</taxon>
        <taxon>Spermatophyta</taxon>
        <taxon>Magnoliopsida</taxon>
        <taxon>eudicotyledons</taxon>
        <taxon>Gunneridae</taxon>
        <taxon>Pentapetalae</taxon>
        <taxon>asterids</taxon>
        <taxon>Ericales</taxon>
        <taxon>Actinidiaceae</taxon>
        <taxon>Actinidia</taxon>
    </lineage>
</organism>
<dbReference type="PROSITE" id="PS50011">
    <property type="entry name" value="PROTEIN_KINASE_DOM"/>
    <property type="match status" value="2"/>
</dbReference>
<evidence type="ECO:0000256" key="12">
    <source>
        <dbReference type="PROSITE-ProRule" id="PRU10141"/>
    </source>
</evidence>
<keyword evidence="15" id="KW-0675">Receptor</keyword>
<evidence type="ECO:0000256" key="10">
    <source>
        <dbReference type="ARBA" id="ARBA00023136"/>
    </source>
</evidence>
<dbReference type="FunFam" id="2.60.120.430:FF:000007">
    <property type="entry name" value="FERONIA receptor-like kinase"/>
    <property type="match status" value="1"/>
</dbReference>
<gene>
    <name evidence="15" type="ORF">CEY00_Acc05808</name>
</gene>
<evidence type="ECO:0000256" key="13">
    <source>
        <dbReference type="SAM" id="MobiDB-lite"/>
    </source>
</evidence>
<feature type="region of interest" description="Disordered" evidence="13">
    <location>
        <begin position="894"/>
        <end position="913"/>
    </location>
</feature>
<dbReference type="Gene3D" id="3.30.200.20">
    <property type="entry name" value="Phosphorylase Kinase, domain 1"/>
    <property type="match status" value="2"/>
</dbReference>
<dbReference type="PANTHER" id="PTHR27003">
    <property type="entry name" value="OS07G0166700 PROTEIN"/>
    <property type="match status" value="1"/>
</dbReference>
<keyword evidence="16" id="KW-1185">Reference proteome</keyword>
<keyword evidence="5" id="KW-0732">Signal</keyword>
<dbReference type="InterPro" id="IPR017441">
    <property type="entry name" value="Protein_kinase_ATP_BS"/>
</dbReference>
<dbReference type="OrthoDB" id="1720310at2759"/>
<evidence type="ECO:0000256" key="6">
    <source>
        <dbReference type="ARBA" id="ARBA00022741"/>
    </source>
</evidence>
<dbReference type="FunFam" id="1.10.510.10:FF:000095">
    <property type="entry name" value="protein STRUBBELIG-RECEPTOR FAMILY 8"/>
    <property type="match status" value="2"/>
</dbReference>
<dbReference type="Pfam" id="PF12819">
    <property type="entry name" value="Malectin_like"/>
    <property type="match status" value="1"/>
</dbReference>
<dbReference type="InterPro" id="IPR001245">
    <property type="entry name" value="Ser-Thr/Tyr_kinase_cat_dom"/>
</dbReference>
<evidence type="ECO:0000256" key="3">
    <source>
        <dbReference type="ARBA" id="ARBA00022679"/>
    </source>
</evidence>
<comment type="subcellular location">
    <subcellularLocation>
        <location evidence="1">Membrane</location>
        <topology evidence="1">Single-pass type I membrane protein</topology>
    </subcellularLocation>
</comment>
<dbReference type="InParanoid" id="A0A2R6RKI5"/>
<evidence type="ECO:0000256" key="9">
    <source>
        <dbReference type="ARBA" id="ARBA00022989"/>
    </source>
</evidence>